<keyword evidence="1 4" id="KW-0349">Heme</keyword>
<dbReference type="Gene3D" id="1.10.760.10">
    <property type="entry name" value="Cytochrome c-like domain"/>
    <property type="match status" value="1"/>
</dbReference>
<dbReference type="GO" id="GO:0046872">
    <property type="term" value="F:metal ion binding"/>
    <property type="evidence" value="ECO:0007669"/>
    <property type="project" value="UniProtKB-KW"/>
</dbReference>
<accession>A0A7Y3R8G7</accession>
<feature type="domain" description="Cytochrome c" evidence="5">
    <location>
        <begin position="26"/>
        <end position="120"/>
    </location>
</feature>
<keyword evidence="7" id="KW-1185">Reference proteome</keyword>
<evidence type="ECO:0000259" key="5">
    <source>
        <dbReference type="PROSITE" id="PS51007"/>
    </source>
</evidence>
<evidence type="ECO:0000313" key="7">
    <source>
        <dbReference type="Proteomes" id="UP000536509"/>
    </source>
</evidence>
<dbReference type="GO" id="GO:0009055">
    <property type="term" value="F:electron transfer activity"/>
    <property type="evidence" value="ECO:0007669"/>
    <property type="project" value="InterPro"/>
</dbReference>
<evidence type="ECO:0000313" key="6">
    <source>
        <dbReference type="EMBL" id="NNT71802.1"/>
    </source>
</evidence>
<comment type="caution">
    <text evidence="6">The sequence shown here is derived from an EMBL/GenBank/DDBJ whole genome shotgun (WGS) entry which is preliminary data.</text>
</comment>
<dbReference type="PROSITE" id="PS51257">
    <property type="entry name" value="PROKAR_LIPOPROTEIN"/>
    <property type="match status" value="1"/>
</dbReference>
<reference evidence="6 7" key="1">
    <citation type="submission" date="2020-05" db="EMBL/GenBank/DDBJ databases">
        <title>Draft genome of Flavobacterium sp. IMCC34852.</title>
        <authorList>
            <person name="Song J."/>
            <person name="Cho J.-C."/>
        </authorList>
    </citation>
    <scope>NUCLEOTIDE SEQUENCE [LARGE SCALE GENOMIC DNA]</scope>
    <source>
        <strain evidence="6 7">IMCC34852</strain>
    </source>
</reference>
<name>A0A7Y3R8G7_9FLAO</name>
<dbReference type="PROSITE" id="PS51007">
    <property type="entry name" value="CYTC"/>
    <property type="match status" value="1"/>
</dbReference>
<sequence length="122" mass="12928">MKKNNLLISALTLGTVLVSSCTNDSSDDLSGTDGLDEVTYTNTVKSIIDNNCIACHADTPVAGAPMSLTTYENVKEAVLERGLLDRISRPQGAQGMMPNGGTRLPQAVIDQVFAWSAQGLNE</sequence>
<gene>
    <name evidence="6" type="ORF">HKT18_06185</name>
</gene>
<protein>
    <recommendedName>
        <fullName evidence="5">Cytochrome c domain-containing protein</fullName>
    </recommendedName>
</protein>
<dbReference type="EMBL" id="JABEVX010000002">
    <property type="protein sequence ID" value="NNT71802.1"/>
    <property type="molecule type" value="Genomic_DNA"/>
</dbReference>
<dbReference type="RefSeq" id="WP_171221981.1">
    <property type="nucleotide sequence ID" value="NZ_CP121446.1"/>
</dbReference>
<organism evidence="6 7">
    <name type="scientific">Flavobacterium rivulicola</name>
    <dbReference type="NCBI Taxonomy" id="2732161"/>
    <lineage>
        <taxon>Bacteria</taxon>
        <taxon>Pseudomonadati</taxon>
        <taxon>Bacteroidota</taxon>
        <taxon>Flavobacteriia</taxon>
        <taxon>Flavobacteriales</taxon>
        <taxon>Flavobacteriaceae</taxon>
        <taxon>Flavobacterium</taxon>
    </lineage>
</organism>
<keyword evidence="3 4" id="KW-0408">Iron</keyword>
<dbReference type="Proteomes" id="UP000536509">
    <property type="component" value="Unassembled WGS sequence"/>
</dbReference>
<dbReference type="AlphaFoldDB" id="A0A7Y3R8G7"/>
<evidence type="ECO:0000256" key="1">
    <source>
        <dbReference type="ARBA" id="ARBA00022617"/>
    </source>
</evidence>
<proteinExistence type="predicted"/>
<evidence type="ECO:0000256" key="3">
    <source>
        <dbReference type="ARBA" id="ARBA00023004"/>
    </source>
</evidence>
<dbReference type="GO" id="GO:0020037">
    <property type="term" value="F:heme binding"/>
    <property type="evidence" value="ECO:0007669"/>
    <property type="project" value="InterPro"/>
</dbReference>
<evidence type="ECO:0000256" key="4">
    <source>
        <dbReference type="PROSITE-ProRule" id="PRU00433"/>
    </source>
</evidence>
<dbReference type="InterPro" id="IPR009056">
    <property type="entry name" value="Cyt_c-like_dom"/>
</dbReference>
<keyword evidence="2 4" id="KW-0479">Metal-binding</keyword>
<dbReference type="InterPro" id="IPR036909">
    <property type="entry name" value="Cyt_c-like_dom_sf"/>
</dbReference>
<evidence type="ECO:0000256" key="2">
    <source>
        <dbReference type="ARBA" id="ARBA00022723"/>
    </source>
</evidence>
<dbReference type="SUPFAM" id="SSF46626">
    <property type="entry name" value="Cytochrome c"/>
    <property type="match status" value="1"/>
</dbReference>